<evidence type="ECO:0000313" key="1">
    <source>
        <dbReference type="EMBL" id="KAF3969845.1"/>
    </source>
</evidence>
<proteinExistence type="predicted"/>
<organism evidence="1 2">
    <name type="scientific">Castanea mollissima</name>
    <name type="common">Chinese chestnut</name>
    <dbReference type="NCBI Taxonomy" id="60419"/>
    <lineage>
        <taxon>Eukaryota</taxon>
        <taxon>Viridiplantae</taxon>
        <taxon>Streptophyta</taxon>
        <taxon>Embryophyta</taxon>
        <taxon>Tracheophyta</taxon>
        <taxon>Spermatophyta</taxon>
        <taxon>Magnoliopsida</taxon>
        <taxon>eudicotyledons</taxon>
        <taxon>Gunneridae</taxon>
        <taxon>Pentapetalae</taxon>
        <taxon>rosids</taxon>
        <taxon>fabids</taxon>
        <taxon>Fagales</taxon>
        <taxon>Fagaceae</taxon>
        <taxon>Castanea</taxon>
    </lineage>
</organism>
<gene>
    <name evidence="1" type="ORF">CMV_006403</name>
</gene>
<keyword evidence="2" id="KW-1185">Reference proteome</keyword>
<protein>
    <submittedName>
        <fullName evidence="1">Uncharacterized protein</fullName>
    </submittedName>
</protein>
<evidence type="ECO:0000313" key="2">
    <source>
        <dbReference type="Proteomes" id="UP000737018"/>
    </source>
</evidence>
<dbReference type="AlphaFoldDB" id="A0A8J4RNX1"/>
<name>A0A8J4RNX1_9ROSI</name>
<reference evidence="1" key="1">
    <citation type="submission" date="2020-03" db="EMBL/GenBank/DDBJ databases">
        <title>Castanea mollissima Vanexum genome sequencing.</title>
        <authorList>
            <person name="Staton M."/>
        </authorList>
    </citation>
    <scope>NUCLEOTIDE SEQUENCE</scope>
    <source>
        <tissue evidence="1">Leaf</tissue>
    </source>
</reference>
<comment type="caution">
    <text evidence="1">The sequence shown here is derived from an EMBL/GenBank/DDBJ whole genome shotgun (WGS) entry which is preliminary data.</text>
</comment>
<accession>A0A8J4RNX1</accession>
<dbReference type="OrthoDB" id="1660139at2759"/>
<sequence length="113" mass="12461">MAPQANLVKAGAEGFDMLDRVFGRPRKTDKHFPRKQAEIITSKKAAEIYGGLLLTDYSNGKVNRSDMIIRGPIIPWELGAEKGRPVAAYYGYLKSLSLSLLGISYTVSKQDVT</sequence>
<dbReference type="Proteomes" id="UP000737018">
    <property type="component" value="Unassembled WGS sequence"/>
</dbReference>
<dbReference type="EMBL" id="JRKL02000601">
    <property type="protein sequence ID" value="KAF3969845.1"/>
    <property type="molecule type" value="Genomic_DNA"/>
</dbReference>